<keyword evidence="2" id="KW-1185">Reference proteome</keyword>
<organism evidence="1 2">
    <name type="scientific">Hohenbuehelia grisea</name>
    <dbReference type="NCBI Taxonomy" id="104357"/>
    <lineage>
        <taxon>Eukaryota</taxon>
        <taxon>Fungi</taxon>
        <taxon>Dikarya</taxon>
        <taxon>Basidiomycota</taxon>
        <taxon>Agaricomycotina</taxon>
        <taxon>Agaricomycetes</taxon>
        <taxon>Agaricomycetidae</taxon>
        <taxon>Agaricales</taxon>
        <taxon>Pleurotineae</taxon>
        <taxon>Pleurotaceae</taxon>
        <taxon>Hohenbuehelia</taxon>
    </lineage>
</organism>
<sequence>MVQLPDDIWFEIARFIPEAELTSLYGVNRCFFELALNLRYREVYLTHLTMHSIKLLEHLKDDYLSHRVRSLIVASHLILPLGCLPVRAITPSQIEDQGTQAPPSLTIREKVTTLFRAIVSISSFRIGQNEANSQASRSAAPGLEEKSRRAELAFILEETFQRLKNVQHFELTWEKSLPGDPYDPPYPRIWQIFGGNLRNLTLYTTGDRLPHLLQSASALDGLQHFNLTLRSMSSSFDAAEKRAGNPSSLAAFLNRFGKTLESLSLQGNFDLLFGDLGHLRRLKKLRLRIHMHRQDVPNASSINRFLLLHANEIEEFSLHQTNCALISGHSFKGAPDLGLVNDIMHDVRFPRLASLDLQMGNDLDANPLLTLSSCAGKYLRNVSYHGRGLNSTQLKYFIHGFAKEGAEVPLRCLRLDIDHFNVEVLDMLAHTFPSLYSLSLAVSHNEDLPGWAFAQILSGSFEGSPRYYLDWKLYDLSLSKKSRTLLLSDEFQAATIVARHIPTVQSFNGTGGMLPPWGANRVEWAV</sequence>
<dbReference type="EMBL" id="JASNQZ010000007">
    <property type="protein sequence ID" value="KAL0954897.1"/>
    <property type="molecule type" value="Genomic_DNA"/>
</dbReference>
<evidence type="ECO:0000313" key="1">
    <source>
        <dbReference type="EMBL" id="KAL0954897.1"/>
    </source>
</evidence>
<protein>
    <recommendedName>
        <fullName evidence="3">F-box domain-containing protein</fullName>
    </recommendedName>
</protein>
<evidence type="ECO:0008006" key="3">
    <source>
        <dbReference type="Google" id="ProtNLM"/>
    </source>
</evidence>
<dbReference type="InterPro" id="IPR032675">
    <property type="entry name" value="LRR_dom_sf"/>
</dbReference>
<dbReference type="Gene3D" id="3.80.10.10">
    <property type="entry name" value="Ribonuclease Inhibitor"/>
    <property type="match status" value="1"/>
</dbReference>
<dbReference type="Proteomes" id="UP001556367">
    <property type="component" value="Unassembled WGS sequence"/>
</dbReference>
<gene>
    <name evidence="1" type="ORF">HGRIS_003830</name>
</gene>
<reference evidence="2" key="1">
    <citation type="submission" date="2024-06" db="EMBL/GenBank/DDBJ databases">
        <title>Multi-omics analyses provide insights into the biosynthesis of the anticancer antibiotic pleurotin in Hohenbuehelia grisea.</title>
        <authorList>
            <person name="Weaver J.A."/>
            <person name="Alberti F."/>
        </authorList>
    </citation>
    <scope>NUCLEOTIDE SEQUENCE [LARGE SCALE GENOMIC DNA]</scope>
    <source>
        <strain evidence="2">T-177</strain>
    </source>
</reference>
<proteinExistence type="predicted"/>
<comment type="caution">
    <text evidence="1">The sequence shown here is derived from an EMBL/GenBank/DDBJ whole genome shotgun (WGS) entry which is preliminary data.</text>
</comment>
<dbReference type="SUPFAM" id="SSF52047">
    <property type="entry name" value="RNI-like"/>
    <property type="match status" value="1"/>
</dbReference>
<name>A0ABR3JGU3_9AGAR</name>
<evidence type="ECO:0000313" key="2">
    <source>
        <dbReference type="Proteomes" id="UP001556367"/>
    </source>
</evidence>
<accession>A0ABR3JGU3</accession>